<dbReference type="PANTHER" id="PTHR37544:SF3">
    <property type="entry name" value="SPRAY"/>
    <property type="match status" value="1"/>
</dbReference>
<dbReference type="OrthoDB" id="3248909at2759"/>
<evidence type="ECO:0000313" key="3">
    <source>
        <dbReference type="Proteomes" id="UP000710440"/>
    </source>
</evidence>
<dbReference type="RefSeq" id="XP_043128644.1">
    <property type="nucleotide sequence ID" value="XM_043272709.1"/>
</dbReference>
<sequence>MLRNASESLGHFNRALASIGQKFLAHRDSSFHQYDWPGLLTAFVYEPLDPASDSFQPEFLIRAVQSTYRAIFSSYLTLARDIYFDRYQSPATPAVDGTIITKTWDMTPSTPSMVIIIVLLSIDFSALVLVFALRHNRFNGPRIPKSVGSLIPWVARSRIAPDFRGTSRMTDSERRDYLVRKSHKYTFVLSLCPDGE</sequence>
<proteinExistence type="predicted"/>
<keyword evidence="1" id="KW-0812">Transmembrane</keyword>
<protein>
    <submittedName>
        <fullName evidence="2">Uncharacterized protein</fullName>
    </submittedName>
</protein>
<reference evidence="2 3" key="1">
    <citation type="submission" date="2021-02" db="EMBL/GenBank/DDBJ databases">
        <title>Pan-genome distribution and transcriptional activeness of fungal secondary metabolism genes in Aspergillus section Fumigati.</title>
        <authorList>
            <person name="Takahashi H."/>
            <person name="Umemura M."/>
            <person name="Ninomiya A."/>
            <person name="Kusuya Y."/>
            <person name="Urayama S."/>
            <person name="Shimizu M."/>
            <person name="Watanabe A."/>
            <person name="Kamei K."/>
            <person name="Yaguchi T."/>
            <person name="Hagiwara D."/>
        </authorList>
    </citation>
    <scope>NUCLEOTIDE SEQUENCE [LARGE SCALE GENOMIC DNA]</scope>
    <source>
        <strain evidence="2 3">IFM 47045</strain>
    </source>
</reference>
<dbReference type="AlphaFoldDB" id="A0A9P3F8I6"/>
<keyword evidence="1" id="KW-0472">Membrane</keyword>
<accession>A0A9P3F8I6</accession>
<dbReference type="Proteomes" id="UP000710440">
    <property type="component" value="Unassembled WGS sequence"/>
</dbReference>
<gene>
    <name evidence="2" type="ORF">Aspvir_009568</name>
</gene>
<dbReference type="GeneID" id="66937550"/>
<organism evidence="2 3">
    <name type="scientific">Aspergillus viridinutans</name>
    <dbReference type="NCBI Taxonomy" id="75553"/>
    <lineage>
        <taxon>Eukaryota</taxon>
        <taxon>Fungi</taxon>
        <taxon>Dikarya</taxon>
        <taxon>Ascomycota</taxon>
        <taxon>Pezizomycotina</taxon>
        <taxon>Eurotiomycetes</taxon>
        <taxon>Eurotiomycetidae</taxon>
        <taxon>Eurotiales</taxon>
        <taxon>Aspergillaceae</taxon>
        <taxon>Aspergillus</taxon>
        <taxon>Aspergillus subgen. Fumigati</taxon>
    </lineage>
</organism>
<keyword evidence="1" id="KW-1133">Transmembrane helix</keyword>
<evidence type="ECO:0000313" key="2">
    <source>
        <dbReference type="EMBL" id="GIK05458.1"/>
    </source>
</evidence>
<keyword evidence="3" id="KW-1185">Reference proteome</keyword>
<comment type="caution">
    <text evidence="2">The sequence shown here is derived from an EMBL/GenBank/DDBJ whole genome shotgun (WGS) entry which is preliminary data.</text>
</comment>
<evidence type="ECO:0000256" key="1">
    <source>
        <dbReference type="SAM" id="Phobius"/>
    </source>
</evidence>
<dbReference type="PANTHER" id="PTHR37544">
    <property type="entry name" value="SPRAY-RELATED"/>
    <property type="match status" value="1"/>
</dbReference>
<name>A0A9P3F8I6_ASPVI</name>
<feature type="transmembrane region" description="Helical" evidence="1">
    <location>
        <begin position="113"/>
        <end position="133"/>
    </location>
</feature>
<dbReference type="EMBL" id="BOPL01000008">
    <property type="protein sequence ID" value="GIK05458.1"/>
    <property type="molecule type" value="Genomic_DNA"/>
</dbReference>